<dbReference type="OrthoDB" id="9811557at2"/>
<dbReference type="InterPro" id="IPR036318">
    <property type="entry name" value="FAD-bd_PCMH-like_sf"/>
</dbReference>
<protein>
    <submittedName>
        <fullName evidence="4">FAD-binding protein</fullName>
    </submittedName>
</protein>
<dbReference type="SUPFAM" id="SSF55103">
    <property type="entry name" value="FAD-linked oxidases, C-terminal domain"/>
    <property type="match status" value="1"/>
</dbReference>
<dbReference type="InterPro" id="IPR016166">
    <property type="entry name" value="FAD-bd_PCMH"/>
</dbReference>
<evidence type="ECO:0000313" key="4">
    <source>
        <dbReference type="EMBL" id="MTH35061.1"/>
    </source>
</evidence>
<evidence type="ECO:0000256" key="2">
    <source>
        <dbReference type="ARBA" id="ARBA00022827"/>
    </source>
</evidence>
<dbReference type="InterPro" id="IPR016164">
    <property type="entry name" value="FAD-linked_Oxase-like_C"/>
</dbReference>
<dbReference type="SUPFAM" id="SSF56176">
    <property type="entry name" value="FAD-binding/transporter-associated domain-like"/>
    <property type="match status" value="1"/>
</dbReference>
<dbReference type="Proteomes" id="UP000442533">
    <property type="component" value="Unassembled WGS sequence"/>
</dbReference>
<dbReference type="PANTHER" id="PTHR11748:SF103">
    <property type="entry name" value="GLYCOLATE OXIDASE SUBUNIT GLCE"/>
    <property type="match status" value="1"/>
</dbReference>
<dbReference type="AlphaFoldDB" id="A0A844H753"/>
<comment type="caution">
    <text evidence="4">The sequence shown here is derived from an EMBL/GenBank/DDBJ whole genome shotgun (WGS) entry which is preliminary data.</text>
</comment>
<proteinExistence type="predicted"/>
<evidence type="ECO:0000313" key="5">
    <source>
        <dbReference type="Proteomes" id="UP000442533"/>
    </source>
</evidence>
<dbReference type="PROSITE" id="PS51387">
    <property type="entry name" value="FAD_PCMH"/>
    <property type="match status" value="1"/>
</dbReference>
<dbReference type="EMBL" id="WMIF01000013">
    <property type="protein sequence ID" value="MTH35061.1"/>
    <property type="molecule type" value="Genomic_DNA"/>
</dbReference>
<dbReference type="Pfam" id="PF01565">
    <property type="entry name" value="FAD_binding_4"/>
    <property type="match status" value="1"/>
</dbReference>
<organism evidence="4 5">
    <name type="scientific">Paracoccus limosus</name>
    <dbReference type="NCBI Taxonomy" id="913252"/>
    <lineage>
        <taxon>Bacteria</taxon>
        <taxon>Pseudomonadati</taxon>
        <taxon>Pseudomonadota</taxon>
        <taxon>Alphaproteobacteria</taxon>
        <taxon>Rhodobacterales</taxon>
        <taxon>Paracoccaceae</taxon>
        <taxon>Paracoccus</taxon>
    </lineage>
</organism>
<keyword evidence="5" id="KW-1185">Reference proteome</keyword>
<dbReference type="PANTHER" id="PTHR11748">
    <property type="entry name" value="D-LACTATE DEHYDROGENASE"/>
    <property type="match status" value="1"/>
</dbReference>
<dbReference type="GO" id="GO:0071949">
    <property type="term" value="F:FAD binding"/>
    <property type="evidence" value="ECO:0007669"/>
    <property type="project" value="InterPro"/>
</dbReference>
<name>A0A844H753_9RHOB</name>
<feature type="domain" description="FAD-binding PCMH-type" evidence="3">
    <location>
        <begin position="1"/>
        <end position="166"/>
    </location>
</feature>
<accession>A0A844H753</accession>
<dbReference type="InterPro" id="IPR016169">
    <property type="entry name" value="FAD-bd_PCMH_sub2"/>
</dbReference>
<dbReference type="GO" id="GO:0003824">
    <property type="term" value="F:catalytic activity"/>
    <property type="evidence" value="ECO:0007669"/>
    <property type="project" value="InterPro"/>
</dbReference>
<sequence length="357" mass="36810">MQPETEAELADMIRAAREPLSPLGGGSRLHPGEGQGLRLDLSALTGVVLYEPAALTLVVRAGTPLAEIQTLLAAEGQMLAFEPDARPGSTIGGVASANASGARRVQAGACRDAMLGLRFVTGQGEVIANGGRVMKNVTGYDLVKLLAGARGRLGVLTEVALKTAPRPQTRAVLALPGLGAAQAIPALTAALTGPYDVSGAAWLPGQGALIRVEGLAGSVAIRRAALTQRLAGFGPVDEVADWPQTVPQPGPVPDARGDLWRIICRPSEAPALLAALPPPEALDWGGALIWLRLPPGEAPALPVWSGHATRVSGAQPLSLPAPDPIVARINASLRERFDPRAILASDGPCRQISQMSS</sequence>
<dbReference type="Gene3D" id="3.30.465.10">
    <property type="match status" value="1"/>
</dbReference>
<evidence type="ECO:0000259" key="3">
    <source>
        <dbReference type="PROSITE" id="PS51387"/>
    </source>
</evidence>
<evidence type="ECO:0000256" key="1">
    <source>
        <dbReference type="ARBA" id="ARBA00022630"/>
    </source>
</evidence>
<dbReference type="InterPro" id="IPR006094">
    <property type="entry name" value="Oxid_FAD_bind_N"/>
</dbReference>
<keyword evidence="2" id="KW-0274">FAD</keyword>
<reference evidence="4 5" key="1">
    <citation type="submission" date="2019-11" db="EMBL/GenBank/DDBJ databases">
        <authorList>
            <person name="Dong K."/>
        </authorList>
    </citation>
    <scope>NUCLEOTIDE SEQUENCE [LARGE SCALE GENOMIC DNA]</scope>
    <source>
        <strain evidence="4 5">JCM 17370</strain>
    </source>
</reference>
<keyword evidence="1" id="KW-0285">Flavoprotein</keyword>
<dbReference type="RefSeq" id="WP_155064614.1">
    <property type="nucleotide sequence ID" value="NZ_WMIF01000013.1"/>
</dbReference>
<gene>
    <name evidence="4" type="ORF">GL279_10655</name>
</gene>